<protein>
    <submittedName>
        <fullName evidence="1">Uncharacterized protein</fullName>
    </submittedName>
</protein>
<dbReference type="EMBL" id="AEQO01000192">
    <property type="protein sequence ID" value="EFV03370.1"/>
    <property type="molecule type" value="Genomic_DNA"/>
</dbReference>
<dbReference type="AlphaFoldDB" id="E6MSM5"/>
<dbReference type="HOGENOM" id="CLU_3237820_0_0_10"/>
<evidence type="ECO:0000313" key="1">
    <source>
        <dbReference type="EMBL" id="EFV03370.1"/>
    </source>
</evidence>
<gene>
    <name evidence="1" type="ORF">HMPREF9420_2493</name>
</gene>
<keyword evidence="2" id="KW-1185">Reference proteome</keyword>
<evidence type="ECO:0000313" key="2">
    <source>
        <dbReference type="Proteomes" id="UP000003874"/>
    </source>
</evidence>
<proteinExistence type="predicted"/>
<accession>E6MSM5</accession>
<sequence length="43" mass="4867">MAFHVLLSDSHKRIIGHTMENDVPDMKITIVILEVMKSNVTSD</sequence>
<comment type="caution">
    <text evidence="1">The sequence shown here is derived from an EMBL/GenBank/DDBJ whole genome shotgun (WGS) entry which is preliminary data.</text>
</comment>
<name>E6MSM5_9BACT</name>
<dbReference type="Proteomes" id="UP000003874">
    <property type="component" value="Unassembled WGS sequence"/>
</dbReference>
<organism evidence="1 2">
    <name type="scientific">Segatella salivae DSM 15606</name>
    <dbReference type="NCBI Taxonomy" id="888832"/>
    <lineage>
        <taxon>Bacteria</taxon>
        <taxon>Pseudomonadati</taxon>
        <taxon>Bacteroidota</taxon>
        <taxon>Bacteroidia</taxon>
        <taxon>Bacteroidales</taxon>
        <taxon>Prevotellaceae</taxon>
        <taxon>Segatella</taxon>
    </lineage>
</organism>
<reference evidence="1 2" key="1">
    <citation type="submission" date="2010-12" db="EMBL/GenBank/DDBJ databases">
        <authorList>
            <person name="Muzny D."/>
            <person name="Qin X."/>
            <person name="Deng J."/>
            <person name="Jiang H."/>
            <person name="Liu Y."/>
            <person name="Qu J."/>
            <person name="Song X.-Z."/>
            <person name="Zhang L."/>
            <person name="Thornton R."/>
            <person name="Coyle M."/>
            <person name="Francisco L."/>
            <person name="Jackson L."/>
            <person name="Javaid M."/>
            <person name="Korchina V."/>
            <person name="Kovar C."/>
            <person name="Mata R."/>
            <person name="Mathew T."/>
            <person name="Ngo R."/>
            <person name="Nguyen L."/>
            <person name="Nguyen N."/>
            <person name="Okwuonu G."/>
            <person name="Ongeri F."/>
            <person name="Pham C."/>
            <person name="Simmons D."/>
            <person name="Wilczek-Boney K."/>
            <person name="Hale W."/>
            <person name="Jakkamsetti A."/>
            <person name="Pham P."/>
            <person name="Ruth R."/>
            <person name="San Lucas F."/>
            <person name="Warren J."/>
            <person name="Zhang J."/>
            <person name="Zhao Z."/>
            <person name="Zhou C."/>
            <person name="Zhu D."/>
            <person name="Lee S."/>
            <person name="Bess C."/>
            <person name="Blankenburg K."/>
            <person name="Forbes L."/>
            <person name="Fu Q."/>
            <person name="Gubbala S."/>
            <person name="Hirani K."/>
            <person name="Jayaseelan J.C."/>
            <person name="Lara F."/>
            <person name="Munidasa M."/>
            <person name="Palculict T."/>
            <person name="Patil S."/>
            <person name="Pu L.-L."/>
            <person name="Saada N."/>
            <person name="Tang L."/>
            <person name="Weissenberger G."/>
            <person name="Zhu Y."/>
            <person name="Hemphill L."/>
            <person name="Shang Y."/>
            <person name="Youmans B."/>
            <person name="Ayvaz T."/>
            <person name="Ross M."/>
            <person name="Santibanez J."/>
            <person name="Aqrawi P."/>
            <person name="Gross S."/>
            <person name="Joshi V."/>
            <person name="Fowler G."/>
            <person name="Nazareth L."/>
            <person name="Reid J."/>
            <person name="Worley K."/>
            <person name="Petrosino J."/>
            <person name="Highlander S."/>
            <person name="Gibbs R."/>
        </authorList>
    </citation>
    <scope>NUCLEOTIDE SEQUENCE [LARGE SCALE GENOMIC DNA]</scope>
    <source>
        <strain evidence="1 2">DSM 15606</strain>
    </source>
</reference>